<protein>
    <submittedName>
        <fullName evidence="1">Uncharacterized protein</fullName>
    </submittedName>
</protein>
<reference evidence="1" key="2">
    <citation type="journal article" date="2015" name="Data Brief">
        <title>Shoot transcriptome of the giant reed, Arundo donax.</title>
        <authorList>
            <person name="Barrero R.A."/>
            <person name="Guerrero F.D."/>
            <person name="Moolhuijzen P."/>
            <person name="Goolsby J.A."/>
            <person name="Tidwell J."/>
            <person name="Bellgard S.E."/>
            <person name="Bellgard M.I."/>
        </authorList>
    </citation>
    <scope>NUCLEOTIDE SEQUENCE</scope>
    <source>
        <tissue evidence="1">Shoot tissue taken approximately 20 cm above the soil surface</tissue>
    </source>
</reference>
<dbReference type="AlphaFoldDB" id="A0A0A9B8J6"/>
<dbReference type="EMBL" id="GBRH01239392">
    <property type="protein sequence ID" value="JAD58503.1"/>
    <property type="molecule type" value="Transcribed_RNA"/>
</dbReference>
<accession>A0A0A9B8J6</accession>
<evidence type="ECO:0000313" key="1">
    <source>
        <dbReference type="EMBL" id="JAD58503.1"/>
    </source>
</evidence>
<sequence length="17" mass="2068">MLQFSQKEHRVYAGRSM</sequence>
<name>A0A0A9B8J6_ARUDO</name>
<reference evidence="1" key="1">
    <citation type="submission" date="2014-09" db="EMBL/GenBank/DDBJ databases">
        <authorList>
            <person name="Magalhaes I.L.F."/>
            <person name="Oliveira U."/>
            <person name="Santos F.R."/>
            <person name="Vidigal T.H.D.A."/>
            <person name="Brescovit A.D."/>
            <person name="Santos A.J."/>
        </authorList>
    </citation>
    <scope>NUCLEOTIDE SEQUENCE</scope>
    <source>
        <tissue evidence="1">Shoot tissue taken approximately 20 cm above the soil surface</tissue>
    </source>
</reference>
<proteinExistence type="predicted"/>
<organism evidence="1">
    <name type="scientific">Arundo donax</name>
    <name type="common">Giant reed</name>
    <name type="synonym">Donax arundinaceus</name>
    <dbReference type="NCBI Taxonomy" id="35708"/>
    <lineage>
        <taxon>Eukaryota</taxon>
        <taxon>Viridiplantae</taxon>
        <taxon>Streptophyta</taxon>
        <taxon>Embryophyta</taxon>
        <taxon>Tracheophyta</taxon>
        <taxon>Spermatophyta</taxon>
        <taxon>Magnoliopsida</taxon>
        <taxon>Liliopsida</taxon>
        <taxon>Poales</taxon>
        <taxon>Poaceae</taxon>
        <taxon>PACMAD clade</taxon>
        <taxon>Arundinoideae</taxon>
        <taxon>Arundineae</taxon>
        <taxon>Arundo</taxon>
    </lineage>
</organism>